<proteinExistence type="predicted"/>
<evidence type="ECO:0000313" key="2">
    <source>
        <dbReference type="Proteomes" id="UP000887159"/>
    </source>
</evidence>
<evidence type="ECO:0000313" key="1">
    <source>
        <dbReference type="EMBL" id="GFY30239.1"/>
    </source>
</evidence>
<dbReference type="Proteomes" id="UP000887159">
    <property type="component" value="Unassembled WGS sequence"/>
</dbReference>
<reference evidence="1" key="1">
    <citation type="submission" date="2020-08" db="EMBL/GenBank/DDBJ databases">
        <title>Multicomponent nature underlies the extraordinary mechanical properties of spider dragline silk.</title>
        <authorList>
            <person name="Kono N."/>
            <person name="Nakamura H."/>
            <person name="Mori M."/>
            <person name="Yoshida Y."/>
            <person name="Ohtoshi R."/>
            <person name="Malay A.D."/>
            <person name="Moran D.A.P."/>
            <person name="Tomita M."/>
            <person name="Numata K."/>
            <person name="Arakawa K."/>
        </authorList>
    </citation>
    <scope>NUCLEOTIDE SEQUENCE</scope>
</reference>
<accession>A0A8X6W9A5</accession>
<gene>
    <name evidence="1" type="ORF">TNCV_3091461</name>
</gene>
<sequence>MTLKRESNSLRGKSVGWYLNSQSRTIAEKADLNIYSSLLSVFRKKFIRTTGIAVIAFSPYSGSGHVKRHRMVPLKAHVSSTHLSNHLLKYTQSQRL</sequence>
<comment type="caution">
    <text evidence="1">The sequence shown here is derived from an EMBL/GenBank/DDBJ whole genome shotgun (WGS) entry which is preliminary data.</text>
</comment>
<dbReference type="EMBL" id="BMAU01021391">
    <property type="protein sequence ID" value="GFY30239.1"/>
    <property type="molecule type" value="Genomic_DNA"/>
</dbReference>
<dbReference type="AlphaFoldDB" id="A0A8X6W9A5"/>
<name>A0A8X6W9A5_TRICX</name>
<keyword evidence="2" id="KW-1185">Reference proteome</keyword>
<protein>
    <submittedName>
        <fullName evidence="1">Uncharacterized protein</fullName>
    </submittedName>
</protein>
<organism evidence="1 2">
    <name type="scientific">Trichonephila clavipes</name>
    <name type="common">Golden silk orbweaver</name>
    <name type="synonym">Nephila clavipes</name>
    <dbReference type="NCBI Taxonomy" id="2585209"/>
    <lineage>
        <taxon>Eukaryota</taxon>
        <taxon>Metazoa</taxon>
        <taxon>Ecdysozoa</taxon>
        <taxon>Arthropoda</taxon>
        <taxon>Chelicerata</taxon>
        <taxon>Arachnida</taxon>
        <taxon>Araneae</taxon>
        <taxon>Araneomorphae</taxon>
        <taxon>Entelegynae</taxon>
        <taxon>Araneoidea</taxon>
        <taxon>Nephilidae</taxon>
        <taxon>Trichonephila</taxon>
    </lineage>
</organism>